<evidence type="ECO:0000256" key="2">
    <source>
        <dbReference type="ARBA" id="ARBA00009804"/>
    </source>
</evidence>
<evidence type="ECO:0000256" key="7">
    <source>
        <dbReference type="ARBA" id="ARBA00022737"/>
    </source>
</evidence>
<reference evidence="14" key="1">
    <citation type="submission" date="2022-08" db="UniProtKB">
        <authorList>
            <consortium name="EnsemblMetazoa"/>
        </authorList>
    </citation>
    <scope>IDENTIFICATION</scope>
    <source>
        <strain evidence="14">Dongola</strain>
    </source>
</reference>
<keyword evidence="5" id="KW-0597">Phosphoprotein</keyword>
<dbReference type="EMBL" id="APCN01000061">
    <property type="status" value="NOT_ANNOTATED_CDS"/>
    <property type="molecule type" value="Genomic_DNA"/>
</dbReference>
<dbReference type="FunFam" id="1.10.510.10:FF:000571">
    <property type="entry name" value="Maternal embryonic leucine zipper kinase"/>
    <property type="match status" value="1"/>
</dbReference>
<evidence type="ECO:0000256" key="4">
    <source>
        <dbReference type="ARBA" id="ARBA00022527"/>
    </source>
</evidence>
<keyword evidence="7" id="KW-0677">Repeat</keyword>
<dbReference type="PROSITE" id="PS00107">
    <property type="entry name" value="PROTEIN_KINASE_ATP"/>
    <property type="match status" value="2"/>
</dbReference>
<keyword evidence="10" id="KW-0067">ATP-binding</keyword>
<dbReference type="SMART" id="SM00220">
    <property type="entry name" value="S_TKc"/>
    <property type="match status" value="2"/>
</dbReference>
<feature type="region of interest" description="Disordered" evidence="13">
    <location>
        <begin position="374"/>
        <end position="409"/>
    </location>
</feature>
<keyword evidence="4" id="KW-0723">Serine/threonine-protein kinase</keyword>
<evidence type="ECO:0000256" key="9">
    <source>
        <dbReference type="ARBA" id="ARBA00022777"/>
    </source>
</evidence>
<dbReference type="EC" id="2.7.11.1" evidence="3"/>
<dbReference type="Pfam" id="PF00433">
    <property type="entry name" value="Pkinase_C"/>
    <property type="match status" value="1"/>
</dbReference>
<dbReference type="Gene3D" id="3.30.200.20">
    <property type="entry name" value="Phosphorylase Kinase, domain 1"/>
    <property type="match status" value="1"/>
</dbReference>
<evidence type="ECO:0000313" key="14">
    <source>
        <dbReference type="EnsemblMetazoa" id="AARA017848-PA"/>
    </source>
</evidence>
<keyword evidence="9" id="KW-0418">Kinase</keyword>
<dbReference type="VEuPathDB" id="VectorBase:AARA017848"/>
<feature type="compositionally biased region" description="Low complexity" evidence="13">
    <location>
        <begin position="1234"/>
        <end position="1266"/>
    </location>
</feature>
<keyword evidence="15" id="KW-1185">Reference proteome</keyword>
<dbReference type="VEuPathDB" id="VectorBase:AARA21_004911"/>
<evidence type="ECO:0000256" key="6">
    <source>
        <dbReference type="ARBA" id="ARBA00022679"/>
    </source>
</evidence>
<feature type="compositionally biased region" description="Acidic residues" evidence="13">
    <location>
        <begin position="345"/>
        <end position="362"/>
    </location>
</feature>
<feature type="compositionally biased region" description="Basic and acidic residues" evidence="13">
    <location>
        <begin position="1345"/>
        <end position="1366"/>
    </location>
</feature>
<dbReference type="InterPro" id="IPR017892">
    <property type="entry name" value="Pkinase_C"/>
</dbReference>
<dbReference type="Proteomes" id="UP000075840">
    <property type="component" value="Unassembled WGS sequence"/>
</dbReference>
<feature type="region of interest" description="Disordered" evidence="13">
    <location>
        <begin position="1485"/>
        <end position="1604"/>
    </location>
</feature>
<organism evidence="14 15">
    <name type="scientific">Anopheles arabiensis</name>
    <name type="common">Mosquito</name>
    <dbReference type="NCBI Taxonomy" id="7173"/>
    <lineage>
        <taxon>Eukaryota</taxon>
        <taxon>Metazoa</taxon>
        <taxon>Ecdysozoa</taxon>
        <taxon>Arthropoda</taxon>
        <taxon>Hexapoda</taxon>
        <taxon>Insecta</taxon>
        <taxon>Pterygota</taxon>
        <taxon>Neoptera</taxon>
        <taxon>Endopterygota</taxon>
        <taxon>Diptera</taxon>
        <taxon>Nematocera</taxon>
        <taxon>Culicoidea</taxon>
        <taxon>Culicidae</taxon>
        <taxon>Anophelinae</taxon>
        <taxon>Anopheles</taxon>
    </lineage>
</organism>
<dbReference type="GO" id="GO:0004674">
    <property type="term" value="F:protein serine/threonine kinase activity"/>
    <property type="evidence" value="ECO:0007669"/>
    <property type="project" value="UniProtKB-KW"/>
</dbReference>
<evidence type="ECO:0000256" key="1">
    <source>
        <dbReference type="ARBA" id="ARBA00001946"/>
    </source>
</evidence>
<evidence type="ECO:0000256" key="5">
    <source>
        <dbReference type="ARBA" id="ARBA00022553"/>
    </source>
</evidence>
<feature type="compositionally biased region" description="Gly residues" evidence="13">
    <location>
        <begin position="1547"/>
        <end position="1558"/>
    </location>
</feature>
<dbReference type="InterPro" id="IPR017441">
    <property type="entry name" value="Protein_kinase_ATP_BS"/>
</dbReference>
<comment type="catalytic activity">
    <reaction evidence="12">
        <text>L-seryl-[protein] + ATP = O-phospho-L-seryl-[protein] + ADP + H(+)</text>
        <dbReference type="Rhea" id="RHEA:17989"/>
        <dbReference type="Rhea" id="RHEA-COMP:9863"/>
        <dbReference type="Rhea" id="RHEA-COMP:11604"/>
        <dbReference type="ChEBI" id="CHEBI:15378"/>
        <dbReference type="ChEBI" id="CHEBI:29999"/>
        <dbReference type="ChEBI" id="CHEBI:30616"/>
        <dbReference type="ChEBI" id="CHEBI:83421"/>
        <dbReference type="ChEBI" id="CHEBI:456216"/>
        <dbReference type="EC" id="2.7.11.1"/>
    </reaction>
</comment>
<dbReference type="GO" id="GO:0005524">
    <property type="term" value="F:ATP binding"/>
    <property type="evidence" value="ECO:0007669"/>
    <property type="project" value="UniProtKB-UniRule"/>
</dbReference>
<evidence type="ECO:0000313" key="15">
    <source>
        <dbReference type="Proteomes" id="UP000075840"/>
    </source>
</evidence>
<evidence type="ECO:0000256" key="11">
    <source>
        <dbReference type="ARBA" id="ARBA00047899"/>
    </source>
</evidence>
<dbReference type="PANTHER" id="PTHR24351">
    <property type="entry name" value="RIBOSOMAL PROTEIN S6 KINASE"/>
    <property type="match status" value="1"/>
</dbReference>
<feature type="region of interest" description="Disordered" evidence="13">
    <location>
        <begin position="1"/>
        <end position="75"/>
    </location>
</feature>
<evidence type="ECO:0000256" key="3">
    <source>
        <dbReference type="ARBA" id="ARBA00012513"/>
    </source>
</evidence>
<name>A0A453YJI0_ANOAR</name>
<feature type="compositionally biased region" description="Acidic residues" evidence="13">
    <location>
        <begin position="300"/>
        <end position="338"/>
    </location>
</feature>
<dbReference type="Gene3D" id="1.10.510.10">
    <property type="entry name" value="Transferase(Phosphotransferase) domain 1"/>
    <property type="match status" value="2"/>
</dbReference>
<evidence type="ECO:0000256" key="8">
    <source>
        <dbReference type="ARBA" id="ARBA00022741"/>
    </source>
</evidence>
<dbReference type="FunFam" id="3.30.200.20:FF:000686">
    <property type="entry name" value="Ribosomal protein S6 kinase"/>
    <property type="match status" value="1"/>
</dbReference>
<feature type="region of interest" description="Disordered" evidence="13">
    <location>
        <begin position="126"/>
        <end position="362"/>
    </location>
</feature>
<dbReference type="InterPro" id="IPR000961">
    <property type="entry name" value="AGC-kinase_C"/>
</dbReference>
<feature type="compositionally biased region" description="Acidic residues" evidence="13">
    <location>
        <begin position="191"/>
        <end position="205"/>
    </location>
</feature>
<dbReference type="InterPro" id="IPR011009">
    <property type="entry name" value="Kinase-like_dom_sf"/>
</dbReference>
<dbReference type="PROSITE" id="PS00108">
    <property type="entry name" value="PROTEIN_KINASE_ST"/>
    <property type="match status" value="2"/>
</dbReference>
<dbReference type="FunFam" id="1.10.510.10:FF:000109">
    <property type="entry name" value="Ribosomal protein S6 kinase"/>
    <property type="match status" value="1"/>
</dbReference>
<dbReference type="InterPro" id="IPR000719">
    <property type="entry name" value="Prot_kinase_dom"/>
</dbReference>
<feature type="compositionally biased region" description="Acidic residues" evidence="13">
    <location>
        <begin position="1367"/>
        <end position="1385"/>
    </location>
</feature>
<sequence>MRRNNRTRAGAGVGGGGGGGVAAINPGISISRGRVATTRAHETRLYAEEPSSSGAGGSRRKAAQAATGGGGRMAASRRIEELYQRAAESTMSSLLSGYGMRKGLSESIPPATLIEHVVADATIGMQQLGKRQRQQRPLAGYRQAREAHMIIDSDGTSGEDDDDQQQQRRVDEQQDEEEDRYLEALDGIRLDEEEDEEEGDDEEEVQTVVNSSSVRWSRRQRKGGRAVAGACDTTSSSVHGEEEDEEDEEEEHGGGQAPEDEEEDNEYEGQEELEGGMQGDEEEEYEEAADGDEHEQQQYLEDEEQEEVDEEQDQEYEEQDQEYDEEAEDVEDEEEEEDGQHQAAEEDEEEEEEEEDDDDVIIQDEVIDVDEHDEKRQLQHARHKEQQQQQQNGTDASKRQDSPVTQTQADIDELEMIKISAINTKVQLNDRDKVSLEDFELLKVLGTGAYGTVYLVQKLTGVDKDKIYAMKVLKKGIVSLKKKTAEHTRTERQVLEAIQEAPFLVTMHYAFQTDSKLYLILDYVIGGELFTLLCNRMHFDEPAVQIYIAEIIVAIEHLHKLGIVYRDIKLENILVDVDGHIVLTDFGLSRELVYENERAHSFCGTVEYMAPEILKPTQQGHDSAVDWWSVGVLTFELLTGASPFTADQNEIARRITETEAIIPENLSPEATDFIRRLLVKDPKRRLGSGKGDASELKSHPFLRSINWSRLVRKQIEAPYPPLAENDRDTRNFSSEFTKQEVTEKPCEPPKNADRLFRGYSYVSPKLLTKNVTDRNKFIPIHNKRPLESYIRRSASKQSPFFRKYELTSTPSIGSGAYSTCLKCQRLRSNSVFAVKVLFNHPHTAAFARHEADALRQCQGHPHVVRFVELLEDANYIYLVLELLEGGELLQHLNRQQHQLTEGRVRGYFSQLVDAVAYIHRQGYAHRDLKPENVMLERSSSDQLRLIDFGFAQRLDSNDAPQPAGTLGYAAPEVLVGSTGQKSTASNSSYSLETTDLWSLGVILYTMLCGQAPFTPRQFFGHDNLASTSKQMEIITDKIRRGSFDLSSSIWMGVSEGAKSLVRSLLTVNPDQRITMQELLGHEWLLCESSGGGRRGQQHSLAPYNRGLPSQARLPYEQLQTNVRNTYDAFKLAEQGGFRLQNEGSARRQRSAAALVAQTATVSSSQHQHHHRSNNRTESSSSSSGQVVKSNSKTTAVPDHRNASPSSKASKRTTAHHQQQKEEVAADLSVSTTKSVESQYSSSLEESTSSGIGRSKSSKSSLSHSGSPMRDARHLSNGSVVIVLDDDEDEVPNVRQQQQQEEEEQQHSSAALPETSVPSTEPTEPSPAEAESIAPAVARVTLQEDESNKDSEAKECGKDLEEEKPADEIVADVEEEEEEQEQEDAEMVSYDVTNKVPEVEATVPEQTICSSKPPEAEKNNNELVVEESGLAALATVEKSAQAGSEVFVKQEAQLITAFMPEEDIMGGEDFSDTTKAILGDSLNLVPALDSSRSSSSSRCSSRQAGEKSRSRSSTARTNKSKENERPTAEPSPSALLPVASAKSDKSSSGGGGGGGGGGSNNNSNASNVNARTPNRTPAGVRVKKEKEFNQEPLQPTTTSTPPSWHNVPKEPWCFSDLITPVLVKQEIFANLHLASSHQLLTAGMRSLSVASDDDDVLFLGTGPSSDVFVGFEHEECMQFIGFSESDCGVRSQFTATEGKPFVAKQERQLFGQIRKRRPELCFDEPRPKRLRQLERKNYSLSQRRRPTFGFDSILYGSGDSGPVL</sequence>
<dbReference type="Pfam" id="PF00069">
    <property type="entry name" value="Pkinase"/>
    <property type="match status" value="2"/>
</dbReference>
<feature type="compositionally biased region" description="Low complexity" evidence="13">
    <location>
        <begin position="1559"/>
        <end position="1568"/>
    </location>
</feature>
<evidence type="ECO:0000256" key="12">
    <source>
        <dbReference type="ARBA" id="ARBA00048679"/>
    </source>
</evidence>
<comment type="similarity">
    <text evidence="2">Belongs to the protein kinase superfamily. AGC Ser/Thr protein kinase family. S6 kinase subfamily.</text>
</comment>
<proteinExistence type="inferred from homology"/>
<feature type="region of interest" description="Disordered" evidence="13">
    <location>
        <begin position="1155"/>
        <end position="1274"/>
    </location>
</feature>
<comment type="cofactor">
    <cofactor evidence="1">
        <name>Mg(2+)</name>
        <dbReference type="ChEBI" id="CHEBI:18420"/>
    </cofactor>
</comment>
<dbReference type="EnsemblMetazoa" id="AARA017848-RA">
    <property type="protein sequence ID" value="AARA017848-PA"/>
    <property type="gene ID" value="AARA017848"/>
</dbReference>
<comment type="catalytic activity">
    <reaction evidence="11">
        <text>L-threonyl-[protein] + ATP = O-phospho-L-threonyl-[protein] + ADP + H(+)</text>
        <dbReference type="Rhea" id="RHEA:46608"/>
        <dbReference type="Rhea" id="RHEA-COMP:11060"/>
        <dbReference type="Rhea" id="RHEA-COMP:11605"/>
        <dbReference type="ChEBI" id="CHEBI:15378"/>
        <dbReference type="ChEBI" id="CHEBI:30013"/>
        <dbReference type="ChEBI" id="CHEBI:30616"/>
        <dbReference type="ChEBI" id="CHEBI:61977"/>
        <dbReference type="ChEBI" id="CHEBI:456216"/>
        <dbReference type="EC" id="2.7.11.1"/>
    </reaction>
</comment>
<keyword evidence="8" id="KW-0547">Nucleotide-binding</keyword>
<feature type="compositionally biased region" description="Low complexity" evidence="13">
    <location>
        <begin position="1489"/>
        <end position="1501"/>
    </location>
</feature>
<dbReference type="SUPFAM" id="SSF56112">
    <property type="entry name" value="Protein kinase-like (PK-like)"/>
    <property type="match status" value="2"/>
</dbReference>
<feature type="compositionally biased region" description="Low complexity" evidence="13">
    <location>
        <begin position="1312"/>
        <end position="1337"/>
    </location>
</feature>
<keyword evidence="6" id="KW-0808">Transferase</keyword>
<feature type="compositionally biased region" description="Gly residues" evidence="13">
    <location>
        <begin position="11"/>
        <end position="21"/>
    </location>
</feature>
<accession>A0A453YJI0</accession>
<feature type="compositionally biased region" description="Acidic residues" evidence="13">
    <location>
        <begin position="258"/>
        <end position="293"/>
    </location>
</feature>
<feature type="region of interest" description="Disordered" evidence="13">
    <location>
        <begin position="1289"/>
        <end position="1388"/>
    </location>
</feature>
<feature type="compositionally biased region" description="Acidic residues" evidence="13">
    <location>
        <begin position="241"/>
        <end position="251"/>
    </location>
</feature>
<feature type="compositionally biased region" description="Polar residues" evidence="13">
    <location>
        <begin position="1184"/>
        <end position="1194"/>
    </location>
</feature>
<protein>
    <recommendedName>
        <fullName evidence="3">non-specific serine/threonine protein kinase</fullName>
        <ecNumber evidence="3">2.7.11.1</ecNumber>
    </recommendedName>
</protein>
<dbReference type="PROSITE" id="PS50011">
    <property type="entry name" value="PROTEIN_KINASE_DOM"/>
    <property type="match status" value="2"/>
</dbReference>
<dbReference type="PROSITE" id="PS51285">
    <property type="entry name" value="AGC_KINASE_CTER"/>
    <property type="match status" value="1"/>
</dbReference>
<dbReference type="SMART" id="SM00133">
    <property type="entry name" value="S_TK_X"/>
    <property type="match status" value="1"/>
</dbReference>
<dbReference type="InterPro" id="IPR008271">
    <property type="entry name" value="Ser/Thr_kinase_AS"/>
</dbReference>
<evidence type="ECO:0000256" key="10">
    <source>
        <dbReference type="ARBA" id="ARBA00022840"/>
    </source>
</evidence>
<feature type="compositionally biased region" description="Basic and acidic residues" evidence="13">
    <location>
        <begin position="181"/>
        <end position="190"/>
    </location>
</feature>
<evidence type="ECO:0000256" key="13">
    <source>
        <dbReference type="SAM" id="MobiDB-lite"/>
    </source>
</evidence>